<dbReference type="InterPro" id="IPR052126">
    <property type="entry name" value="Spindle_Org/Thrombomodulin"/>
</dbReference>
<evidence type="ECO:0000259" key="4">
    <source>
        <dbReference type="PROSITE" id="PS50836"/>
    </source>
</evidence>
<evidence type="ECO:0000256" key="2">
    <source>
        <dbReference type="SAM" id="MobiDB-lite"/>
    </source>
</evidence>
<evidence type="ECO:0000256" key="1">
    <source>
        <dbReference type="ARBA" id="ARBA00022737"/>
    </source>
</evidence>
<feature type="chain" id="PRO_5007542591" evidence="3">
    <location>
        <begin position="21"/>
        <end position="983"/>
    </location>
</feature>
<dbReference type="InterPro" id="IPR045266">
    <property type="entry name" value="DOH_DOMON"/>
</dbReference>
<feature type="region of interest" description="Disordered" evidence="2">
    <location>
        <begin position="920"/>
        <end position="951"/>
    </location>
</feature>
<dbReference type="PANTHER" id="PTHR24036:SF5">
    <property type="entry name" value="THROMBOMODULIN"/>
    <property type="match status" value="1"/>
</dbReference>
<evidence type="ECO:0000256" key="3">
    <source>
        <dbReference type="SAM" id="SignalP"/>
    </source>
</evidence>
<dbReference type="CDD" id="cd09631">
    <property type="entry name" value="DOMON_DOH"/>
    <property type="match status" value="1"/>
</dbReference>
<organism evidence="6">
    <name type="scientific">Ixodes ricinus</name>
    <name type="common">Common tick</name>
    <name type="synonym">Acarus ricinus</name>
    <dbReference type="NCBI Taxonomy" id="34613"/>
    <lineage>
        <taxon>Eukaryota</taxon>
        <taxon>Metazoa</taxon>
        <taxon>Ecdysozoa</taxon>
        <taxon>Arthropoda</taxon>
        <taxon>Chelicerata</taxon>
        <taxon>Arachnida</taxon>
        <taxon>Acari</taxon>
        <taxon>Parasitiformes</taxon>
        <taxon>Ixodida</taxon>
        <taxon>Ixodoidea</taxon>
        <taxon>Ixodidae</taxon>
        <taxon>Ixodinae</taxon>
        <taxon>Ixodes</taxon>
    </lineage>
</organism>
<dbReference type="Pfam" id="PF03351">
    <property type="entry name" value="DOMON"/>
    <property type="match status" value="1"/>
</dbReference>
<dbReference type="PANTHER" id="PTHR24036">
    <property type="entry name" value="SKELETOR-RELATED"/>
    <property type="match status" value="1"/>
</dbReference>
<evidence type="ECO:0000313" key="6">
    <source>
        <dbReference type="EMBL" id="JAR90347.1"/>
    </source>
</evidence>
<dbReference type="PROSITE" id="PS50836">
    <property type="entry name" value="DOMON"/>
    <property type="match status" value="1"/>
</dbReference>
<dbReference type="InterPro" id="IPR019545">
    <property type="entry name" value="DM13_domain"/>
</dbReference>
<dbReference type="InterPro" id="IPR005018">
    <property type="entry name" value="DOMON_domain"/>
</dbReference>
<evidence type="ECO:0000259" key="5">
    <source>
        <dbReference type="PROSITE" id="PS51549"/>
    </source>
</evidence>
<feature type="domain" description="DM13" evidence="5">
    <location>
        <begin position="399"/>
        <end position="505"/>
    </location>
</feature>
<feature type="compositionally biased region" description="Basic and acidic residues" evidence="2">
    <location>
        <begin position="936"/>
        <end position="951"/>
    </location>
</feature>
<dbReference type="SMART" id="SM00664">
    <property type="entry name" value="DoH"/>
    <property type="match status" value="1"/>
</dbReference>
<protein>
    <submittedName>
        <fullName evidence="6">Protein to be involved in spindle matrix formation</fullName>
    </submittedName>
</protein>
<dbReference type="AlphaFoldDB" id="A0A147BHT6"/>
<sequence length="983" mass="107930">MAWIHALLVVVALAAPGVVATRPQYHGKLIGTLPGLKHEVYATVYAASDDSFSLVNFTYDGLGPDAHFIVGTKDTPDASGLNVPDEKGSWAKLRKYANETIIITLPNNTKINGFKYLAVFCRTAAALFGYITIPTNFETPKQVTVGTLVGQHTKSGPVILVDSMTMLIVHFTYATKVDANFFVGTGPVDISNGTAMLQEKNKSFHPIKAVKNKNITLTLAEGDAWANYDWLAVMSLHPDTVHAYVNFSHFSKAIPLRFTKVDPMPTEGWKALESRGQQKTYLGKKLGDLSAGKHGVFGTLYAGSGKALILEDFSYDGTAPDAFFMVGTSSQPSKDGIVLTNEAGSTARLSAYSSKTIVLKLPSDKVVTDYRWFSVYRKDAEMSLGEVAIPSDFDYPRERSIGSSLSGAHRTHVGEVILKDMKTLFLKDFSYDGSAPDAFFLCGKGRPNPQGTKVPDENGRVAVIHGYSHADLTLTLPGELTMFDIDWFAVYCITYTEIFISVTIPKNPNIPPQMELLQTPKQMELIDGSDFENCETILPNRLQVAWKLESNSILFQLTTKLMAKEWAAFGISGDKDRNQMIGGDVAVVYLEGPLNKVKLEDYYLGSKAQCSITSGGVCPDAKSPLKGTDDLTVMSTKYENGLLSVVYSRPLATTDRFDKTITPAGETTVIAAQGPLAEEPPGVVLYHTMYWTKSKTTLKLNRQAQRNCQPLMSSQAREEPKTETQFGGRDILRREGVTTFTARIGPTGGSRGYAKITGTPGWGIVWWINDELIPVLHVERGKTYTFIAEGGHDDSNSARYHPFYITDSRKGGGSKEDADALGKPGHLLLAGVTLGPDGKPDVSNAVGRYCEWEHKSIDQSNNVKTFEEFKKTLELKCEPNVKSGMFTWTPDEKTPDIVYYQCFTHYYLGWKILVKDPGTPDEPIASKTDTPGDPMTPKHDSDSTDEPMTPKHDSACMFGSSLLMTSMLACVTLRLSSQLTRHQ</sequence>
<reference evidence="6" key="1">
    <citation type="journal article" date="2018" name="PLoS Negl. Trop. Dis.">
        <title>Sialome diversity of ticks revealed by RNAseq of single tick salivary glands.</title>
        <authorList>
            <person name="Perner J."/>
            <person name="Kropackova S."/>
            <person name="Kopacek P."/>
            <person name="Ribeiro J.M."/>
        </authorList>
    </citation>
    <scope>NUCLEOTIDE SEQUENCE</scope>
    <source>
        <strain evidence="6">Siblings of single egg batch collected in Ceske Budejovice</strain>
        <tissue evidence="6">Salivary glands</tissue>
    </source>
</reference>
<dbReference type="SMART" id="SM00686">
    <property type="entry name" value="DM13"/>
    <property type="match status" value="4"/>
</dbReference>
<dbReference type="PROSITE" id="PS51549">
    <property type="entry name" value="DM13"/>
    <property type="match status" value="4"/>
</dbReference>
<accession>A0A147BHT6</accession>
<name>A0A147BHT6_IXORI</name>
<keyword evidence="3" id="KW-0732">Signal</keyword>
<feature type="signal peptide" evidence="3">
    <location>
        <begin position="1"/>
        <end position="20"/>
    </location>
</feature>
<keyword evidence="1" id="KW-0677">Repeat</keyword>
<proteinExistence type="predicted"/>
<feature type="domain" description="DM13" evidence="5">
    <location>
        <begin position="283"/>
        <end position="390"/>
    </location>
</feature>
<feature type="domain" description="DOMON" evidence="4">
    <location>
        <begin position="540"/>
        <end position="674"/>
    </location>
</feature>
<feature type="domain" description="DM13" evidence="5">
    <location>
        <begin position="143"/>
        <end position="248"/>
    </location>
</feature>
<feature type="domain" description="DM13" evidence="5">
    <location>
        <begin position="27"/>
        <end position="134"/>
    </location>
</feature>
<dbReference type="Pfam" id="PF10517">
    <property type="entry name" value="DM13"/>
    <property type="match status" value="4"/>
</dbReference>
<dbReference type="EMBL" id="GEGO01005057">
    <property type="protein sequence ID" value="JAR90347.1"/>
    <property type="molecule type" value="Transcribed_RNA"/>
</dbReference>